<evidence type="ECO:0000256" key="1">
    <source>
        <dbReference type="ARBA" id="ARBA00023125"/>
    </source>
</evidence>
<evidence type="ECO:0000256" key="2">
    <source>
        <dbReference type="PROSITE-ProRule" id="PRU00335"/>
    </source>
</evidence>
<dbReference type="PANTHER" id="PTHR43479">
    <property type="entry name" value="ACREF/ENVCD OPERON REPRESSOR-RELATED"/>
    <property type="match status" value="1"/>
</dbReference>
<dbReference type="Gene3D" id="1.10.357.10">
    <property type="entry name" value="Tetracycline Repressor, domain 2"/>
    <property type="match status" value="1"/>
</dbReference>
<protein>
    <submittedName>
        <fullName evidence="4">TetR/AcrR family transcriptional regulator</fullName>
    </submittedName>
</protein>
<comment type="caution">
    <text evidence="4">The sequence shown here is derived from an EMBL/GenBank/DDBJ whole genome shotgun (WGS) entry which is preliminary data.</text>
</comment>
<evidence type="ECO:0000259" key="3">
    <source>
        <dbReference type="PROSITE" id="PS50977"/>
    </source>
</evidence>
<dbReference type="RefSeq" id="WP_166147220.1">
    <property type="nucleotide sequence ID" value="NZ_JAANYN010000004.1"/>
</dbReference>
<dbReference type="Pfam" id="PF22604">
    <property type="entry name" value="TetR_HI_0893_C"/>
    <property type="match status" value="1"/>
</dbReference>
<dbReference type="PRINTS" id="PR00455">
    <property type="entry name" value="HTHTETR"/>
</dbReference>
<name>A0ABX0HCA3_9BACT</name>
<dbReference type="PROSITE" id="PS50977">
    <property type="entry name" value="HTH_TETR_2"/>
    <property type="match status" value="1"/>
</dbReference>
<dbReference type="InterPro" id="IPR050624">
    <property type="entry name" value="HTH-type_Tx_Regulator"/>
</dbReference>
<dbReference type="EMBL" id="JAANYN010000004">
    <property type="protein sequence ID" value="NHE57590.1"/>
    <property type="molecule type" value="Genomic_DNA"/>
</dbReference>
<feature type="domain" description="HTH tetR-type" evidence="3">
    <location>
        <begin position="4"/>
        <end position="64"/>
    </location>
</feature>
<dbReference type="PANTHER" id="PTHR43479:SF11">
    <property type="entry name" value="ACREF_ENVCD OPERON REPRESSOR-RELATED"/>
    <property type="match status" value="1"/>
</dbReference>
<sequence length="186" mass="21751">MGISEKKRAIYESMLDLVEAYGFHGASMSLLAKEAKVAAGTIYHYFSSKDELLKELYIYCKEQVEDWVLAELDERQPYKERFYKRWLSLYEFYTAHPKVLVFFEQYINSPYNQERSPHHFRGGFFQFLKEGVDEGYLKEAKPELYVALYMGSVILAAKIKIFGSISFDMEDRKLLVTKLWTTLAAG</sequence>
<dbReference type="InterPro" id="IPR009057">
    <property type="entry name" value="Homeodomain-like_sf"/>
</dbReference>
<dbReference type="InterPro" id="IPR023772">
    <property type="entry name" value="DNA-bd_HTH_TetR-type_CS"/>
</dbReference>
<dbReference type="InterPro" id="IPR001647">
    <property type="entry name" value="HTH_TetR"/>
</dbReference>
<feature type="DNA-binding region" description="H-T-H motif" evidence="2">
    <location>
        <begin position="27"/>
        <end position="46"/>
    </location>
</feature>
<keyword evidence="5" id="KW-1185">Reference proteome</keyword>
<dbReference type="SUPFAM" id="SSF46689">
    <property type="entry name" value="Homeodomain-like"/>
    <property type="match status" value="1"/>
</dbReference>
<dbReference type="PROSITE" id="PS01081">
    <property type="entry name" value="HTH_TETR_1"/>
    <property type="match status" value="1"/>
</dbReference>
<gene>
    <name evidence="4" type="ORF">G9Q97_12290</name>
</gene>
<reference evidence="4 5" key="1">
    <citation type="submission" date="2020-03" db="EMBL/GenBank/DDBJ databases">
        <title>Cyclobacterium plantarum sp. nov., a marine bacterium isolated from a coastal-marine wetland.</title>
        <authorList>
            <person name="Sanchez-Porro C."/>
            <person name="Ventosa A."/>
            <person name="Amoozegar M."/>
        </authorList>
    </citation>
    <scope>NUCLEOTIDE SEQUENCE [LARGE SCALE GENOMIC DNA]</scope>
    <source>
        <strain evidence="4 5">GBPx2</strain>
    </source>
</reference>
<evidence type="ECO:0000313" key="4">
    <source>
        <dbReference type="EMBL" id="NHE57590.1"/>
    </source>
</evidence>
<dbReference type="InterPro" id="IPR054422">
    <property type="entry name" value="TetR-like_HI_0893_C"/>
</dbReference>
<dbReference type="Pfam" id="PF00440">
    <property type="entry name" value="TetR_N"/>
    <property type="match status" value="1"/>
</dbReference>
<keyword evidence="1 2" id="KW-0238">DNA-binding</keyword>
<organism evidence="4 5">
    <name type="scientific">Cyclobacterium plantarum</name>
    <dbReference type="NCBI Taxonomy" id="2716263"/>
    <lineage>
        <taxon>Bacteria</taxon>
        <taxon>Pseudomonadati</taxon>
        <taxon>Bacteroidota</taxon>
        <taxon>Cytophagia</taxon>
        <taxon>Cytophagales</taxon>
        <taxon>Cyclobacteriaceae</taxon>
        <taxon>Cyclobacterium</taxon>
    </lineage>
</organism>
<dbReference type="Proteomes" id="UP000649799">
    <property type="component" value="Unassembled WGS sequence"/>
</dbReference>
<proteinExistence type="predicted"/>
<accession>A0ABX0HCA3</accession>
<evidence type="ECO:0000313" key="5">
    <source>
        <dbReference type="Proteomes" id="UP000649799"/>
    </source>
</evidence>